<gene>
    <name evidence="1" type="ORF">SERLADRAFT_411061</name>
</gene>
<dbReference type="HOGENOM" id="CLU_1497107_0_0_1"/>
<dbReference type="KEGG" id="sla:SERLADRAFT_411061"/>
<evidence type="ECO:0000313" key="1">
    <source>
        <dbReference type="EMBL" id="EGO20846.1"/>
    </source>
</evidence>
<dbReference type="AlphaFoldDB" id="F8P8U0"/>
<dbReference type="OrthoDB" id="3177772at2759"/>
<protein>
    <submittedName>
        <fullName evidence="1">Uncharacterized protein</fullName>
    </submittedName>
</protein>
<reference evidence="1" key="1">
    <citation type="submission" date="2011-04" db="EMBL/GenBank/DDBJ databases">
        <title>Evolution of plant cell wall degrading machinery underlies the functional diversity of forest fungi.</title>
        <authorList>
            <consortium name="US DOE Joint Genome Institute (JGI-PGF)"/>
            <person name="Eastwood D.C."/>
            <person name="Floudas D."/>
            <person name="Binder M."/>
            <person name="Majcherczyk A."/>
            <person name="Schneider P."/>
            <person name="Aerts A."/>
            <person name="Asiegbu F.O."/>
            <person name="Baker S.E."/>
            <person name="Barry K."/>
            <person name="Bendiksby M."/>
            <person name="Blumentritt M."/>
            <person name="Coutinho P.M."/>
            <person name="Cullen D."/>
            <person name="Cullen D."/>
            <person name="Gathman A."/>
            <person name="Goodell B."/>
            <person name="Henrissat B."/>
            <person name="Ihrmark K."/>
            <person name="Kauserud H."/>
            <person name="Kohler A."/>
            <person name="LaButti K."/>
            <person name="Lapidus A."/>
            <person name="Lavin J.L."/>
            <person name="Lee Y.-H."/>
            <person name="Lindquist E."/>
            <person name="Lilly W."/>
            <person name="Lucas S."/>
            <person name="Morin E."/>
            <person name="Murat C."/>
            <person name="Oguiza J.A."/>
            <person name="Park J."/>
            <person name="Pisabarro A.G."/>
            <person name="Riley R."/>
            <person name="Rosling A."/>
            <person name="Salamov A."/>
            <person name="Schmidt O."/>
            <person name="Schmutz J."/>
            <person name="Skrede I."/>
            <person name="Stenlid J."/>
            <person name="Wiebenga A."/>
            <person name="Xie X."/>
            <person name="Kues U."/>
            <person name="Hibbett D.S."/>
            <person name="Hoffmeister D."/>
            <person name="Hogberg N."/>
            <person name="Martin F."/>
            <person name="Grigoriev I.V."/>
            <person name="Watkinson S.C."/>
        </authorList>
    </citation>
    <scope>NUCLEOTIDE SEQUENCE</scope>
    <source>
        <strain evidence="1">S7.9</strain>
    </source>
</reference>
<dbReference type="GeneID" id="18812915"/>
<dbReference type="EMBL" id="GL945440">
    <property type="protein sequence ID" value="EGO20846.1"/>
    <property type="molecule type" value="Genomic_DNA"/>
</dbReference>
<sequence>MHTILQTSSPMWIMWSLSPNQVIISTDDDGNRWFYNYNIIHTKELFLLTLVIVFDAVSYCNNTRSLSTYVASAVFLSCMGWKQLGNGHGVITKQTGDESAMIIIGKVKDFKLYCGPNGNFSNWSYGTLAGAKFQFTLGVPEQPALVDDLNKGFDNLLKVQSSTAATTDCHYFLEEQGCIK</sequence>
<proteinExistence type="predicted"/>
<dbReference type="Proteomes" id="UP000008064">
    <property type="component" value="Unassembled WGS sequence"/>
</dbReference>
<dbReference type="RefSeq" id="XP_007322812.1">
    <property type="nucleotide sequence ID" value="XM_007322750.1"/>
</dbReference>
<accession>F8P8U0</accession>
<organism>
    <name type="scientific">Serpula lacrymans var. lacrymans (strain S7.9)</name>
    <name type="common">Dry rot fungus</name>
    <dbReference type="NCBI Taxonomy" id="578457"/>
    <lineage>
        <taxon>Eukaryota</taxon>
        <taxon>Fungi</taxon>
        <taxon>Dikarya</taxon>
        <taxon>Basidiomycota</taxon>
        <taxon>Agaricomycotina</taxon>
        <taxon>Agaricomycetes</taxon>
        <taxon>Agaricomycetidae</taxon>
        <taxon>Boletales</taxon>
        <taxon>Coniophorineae</taxon>
        <taxon>Serpulaceae</taxon>
        <taxon>Serpula</taxon>
    </lineage>
</organism>
<name>F8P8U0_SERL9</name>